<dbReference type="Proteomes" id="UP001152622">
    <property type="component" value="Chromosome 8"/>
</dbReference>
<gene>
    <name evidence="1" type="ORF">SKAU_G00242440</name>
</gene>
<reference evidence="1" key="1">
    <citation type="journal article" date="2023" name="Science">
        <title>Genome structures resolve the early diversification of teleost fishes.</title>
        <authorList>
            <person name="Parey E."/>
            <person name="Louis A."/>
            <person name="Montfort J."/>
            <person name="Bouchez O."/>
            <person name="Roques C."/>
            <person name="Iampietro C."/>
            <person name="Lluch J."/>
            <person name="Castinel A."/>
            <person name="Donnadieu C."/>
            <person name="Desvignes T."/>
            <person name="Floi Bucao C."/>
            <person name="Jouanno E."/>
            <person name="Wen M."/>
            <person name="Mejri S."/>
            <person name="Dirks R."/>
            <person name="Jansen H."/>
            <person name="Henkel C."/>
            <person name="Chen W.J."/>
            <person name="Zahm M."/>
            <person name="Cabau C."/>
            <person name="Klopp C."/>
            <person name="Thompson A.W."/>
            <person name="Robinson-Rechavi M."/>
            <person name="Braasch I."/>
            <person name="Lecointre G."/>
            <person name="Bobe J."/>
            <person name="Postlethwait J.H."/>
            <person name="Berthelot C."/>
            <person name="Roest Crollius H."/>
            <person name="Guiguen Y."/>
        </authorList>
    </citation>
    <scope>NUCLEOTIDE SEQUENCE</scope>
    <source>
        <tissue evidence="1">Blood</tissue>
    </source>
</reference>
<evidence type="ECO:0000313" key="1">
    <source>
        <dbReference type="EMBL" id="KAJ8352768.1"/>
    </source>
</evidence>
<comment type="caution">
    <text evidence="1">The sequence shown here is derived from an EMBL/GenBank/DDBJ whole genome shotgun (WGS) entry which is preliminary data.</text>
</comment>
<evidence type="ECO:0000313" key="2">
    <source>
        <dbReference type="Proteomes" id="UP001152622"/>
    </source>
</evidence>
<dbReference type="EMBL" id="JAINUF010000008">
    <property type="protein sequence ID" value="KAJ8352768.1"/>
    <property type="molecule type" value="Genomic_DNA"/>
</dbReference>
<proteinExistence type="predicted"/>
<accession>A0A9Q1F7X9</accession>
<dbReference type="AlphaFoldDB" id="A0A9Q1F7X9"/>
<protein>
    <submittedName>
        <fullName evidence="1">Uncharacterized protein</fullName>
    </submittedName>
</protein>
<keyword evidence="2" id="KW-1185">Reference proteome</keyword>
<organism evidence="1 2">
    <name type="scientific">Synaphobranchus kaupii</name>
    <name type="common">Kaup's arrowtooth eel</name>
    <dbReference type="NCBI Taxonomy" id="118154"/>
    <lineage>
        <taxon>Eukaryota</taxon>
        <taxon>Metazoa</taxon>
        <taxon>Chordata</taxon>
        <taxon>Craniata</taxon>
        <taxon>Vertebrata</taxon>
        <taxon>Euteleostomi</taxon>
        <taxon>Actinopterygii</taxon>
        <taxon>Neopterygii</taxon>
        <taxon>Teleostei</taxon>
        <taxon>Anguilliformes</taxon>
        <taxon>Synaphobranchidae</taxon>
        <taxon>Synaphobranchus</taxon>
    </lineage>
</organism>
<name>A0A9Q1F7X9_SYNKA</name>
<sequence length="169" mass="18643">MAAAEQKPGRVHVSRARSAFFPACEPLLQDWVGHSSFRRRSHYTSAGPRPEKTASCAGEGIRSWGQSSALWGGLPRLPRPRPQEGWRERRKQAFQKAISTRFNPFLAPDHPNSRASVRCESCPLPPARLSVIPKVIGRGLCDVTRFQNTDKEAGRGGRMKAADIITGAD</sequence>